<evidence type="ECO:0000313" key="2">
    <source>
        <dbReference type="Proteomes" id="UP001147700"/>
    </source>
</evidence>
<accession>A0ABT4RPW6</accession>
<protein>
    <submittedName>
        <fullName evidence="1">Uncharacterized protein</fullName>
    </submittedName>
</protein>
<dbReference type="EMBL" id="JAPCID010000042">
    <property type="protein sequence ID" value="MDA0140613.1"/>
    <property type="molecule type" value="Genomic_DNA"/>
</dbReference>
<sequence>MTAYDLHNQLLELRAERALAEETGVAHIASYMADLEADIARSHAAFVGAAVTEIATFRGELSGRNWG</sequence>
<name>A0ABT4RPW6_9ACTN</name>
<dbReference type="Proteomes" id="UP001147700">
    <property type="component" value="Unassembled WGS sequence"/>
</dbReference>
<keyword evidence="2" id="KW-1185">Reference proteome</keyword>
<comment type="caution">
    <text evidence="1">The sequence shown here is derived from an EMBL/GenBank/DDBJ whole genome shotgun (WGS) entry which is preliminary data.</text>
</comment>
<gene>
    <name evidence="1" type="ORF">OJ962_24160</name>
</gene>
<proteinExistence type="predicted"/>
<organism evidence="1 2">
    <name type="scientific">Solirubrobacter deserti</name>
    <dbReference type="NCBI Taxonomy" id="2282478"/>
    <lineage>
        <taxon>Bacteria</taxon>
        <taxon>Bacillati</taxon>
        <taxon>Actinomycetota</taxon>
        <taxon>Thermoleophilia</taxon>
        <taxon>Solirubrobacterales</taxon>
        <taxon>Solirubrobacteraceae</taxon>
        <taxon>Solirubrobacter</taxon>
    </lineage>
</organism>
<reference evidence="1" key="1">
    <citation type="submission" date="2022-10" db="EMBL/GenBank/DDBJ databases">
        <title>The WGS of Solirubrobacter sp. CPCC 204708.</title>
        <authorList>
            <person name="Jiang Z."/>
        </authorList>
    </citation>
    <scope>NUCLEOTIDE SEQUENCE</scope>
    <source>
        <strain evidence="1">CPCC 204708</strain>
    </source>
</reference>
<dbReference type="RefSeq" id="WP_202955883.1">
    <property type="nucleotide sequence ID" value="NZ_JAPCID010000042.1"/>
</dbReference>
<evidence type="ECO:0000313" key="1">
    <source>
        <dbReference type="EMBL" id="MDA0140613.1"/>
    </source>
</evidence>